<gene>
    <name evidence="2" type="ORF">G5V58_16815</name>
</gene>
<feature type="transmembrane region" description="Helical" evidence="1">
    <location>
        <begin position="24"/>
        <end position="48"/>
    </location>
</feature>
<keyword evidence="1" id="KW-0812">Transmembrane</keyword>
<evidence type="ECO:0000256" key="1">
    <source>
        <dbReference type="SAM" id="Phobius"/>
    </source>
</evidence>
<organism evidence="2 3">
    <name type="scientific">Nocardioides anomalus</name>
    <dbReference type="NCBI Taxonomy" id="2712223"/>
    <lineage>
        <taxon>Bacteria</taxon>
        <taxon>Bacillati</taxon>
        <taxon>Actinomycetota</taxon>
        <taxon>Actinomycetes</taxon>
        <taxon>Propionibacteriales</taxon>
        <taxon>Nocardioidaceae</taxon>
        <taxon>Nocardioides</taxon>
    </lineage>
</organism>
<dbReference type="EMBL" id="CP049257">
    <property type="protein sequence ID" value="QIG44214.1"/>
    <property type="molecule type" value="Genomic_DNA"/>
</dbReference>
<dbReference type="RefSeq" id="WP_165235225.1">
    <property type="nucleotide sequence ID" value="NZ_CP049257.1"/>
</dbReference>
<evidence type="ECO:0008006" key="4">
    <source>
        <dbReference type="Google" id="ProtNLM"/>
    </source>
</evidence>
<dbReference type="AlphaFoldDB" id="A0A6G6WG52"/>
<sequence>MLTGGVVVATAVLTGLLLWLEHTAALAASLGFLVLWAVLAGAYVLAWLRMRAVASPLGLHGDGVVSRSPYGELVVPWESVESARVEGPLLRIRIRPGAPVDHTRLRPAAWPVVEANGIRITLAALDVPLEELRQAFTVQSSGRVQVA</sequence>
<keyword evidence="1" id="KW-1133">Transmembrane helix</keyword>
<accession>A0A6G6WG52</accession>
<keyword evidence="1" id="KW-0472">Membrane</keyword>
<evidence type="ECO:0000313" key="2">
    <source>
        <dbReference type="EMBL" id="QIG44214.1"/>
    </source>
</evidence>
<evidence type="ECO:0000313" key="3">
    <source>
        <dbReference type="Proteomes" id="UP000502996"/>
    </source>
</evidence>
<keyword evidence="3" id="KW-1185">Reference proteome</keyword>
<dbReference type="KEGG" id="nano:G5V58_16815"/>
<reference evidence="2 3" key="1">
    <citation type="submission" date="2020-02" db="EMBL/GenBank/DDBJ databases">
        <title>Full genome sequence of Nocardioides sp. R-3366.</title>
        <authorList>
            <person name="Im W.-T."/>
        </authorList>
    </citation>
    <scope>NUCLEOTIDE SEQUENCE [LARGE SCALE GENOMIC DNA]</scope>
    <source>
        <strain evidence="2 3">R-3366</strain>
    </source>
</reference>
<dbReference type="Proteomes" id="UP000502996">
    <property type="component" value="Chromosome"/>
</dbReference>
<proteinExistence type="predicted"/>
<protein>
    <recommendedName>
        <fullName evidence="4">PH domain-containing protein</fullName>
    </recommendedName>
</protein>
<name>A0A6G6WG52_9ACTN</name>